<keyword evidence="11" id="KW-1185">Reference proteome</keyword>
<evidence type="ECO:0000313" key="10">
    <source>
        <dbReference type="EMBL" id="PBK67723.1"/>
    </source>
</evidence>
<keyword evidence="5 8" id="KW-0472">Membrane</keyword>
<feature type="transmembrane region" description="Helical" evidence="8">
    <location>
        <begin position="158"/>
        <end position="176"/>
    </location>
</feature>
<feature type="compositionally biased region" description="Basic and acidic residues" evidence="7">
    <location>
        <begin position="9"/>
        <end position="22"/>
    </location>
</feature>
<gene>
    <name evidence="10" type="ORF">ARMSODRAFT_1020250</name>
</gene>
<dbReference type="InterPro" id="IPR036259">
    <property type="entry name" value="MFS_trans_sf"/>
</dbReference>
<feature type="transmembrane region" description="Helical" evidence="8">
    <location>
        <begin position="412"/>
        <end position="431"/>
    </location>
</feature>
<evidence type="ECO:0000256" key="8">
    <source>
        <dbReference type="SAM" id="Phobius"/>
    </source>
</evidence>
<sequence>MTITTVHTAPKEHGSAPPDEKPHIQEIDGLKYDFSWAEQVEVDEDVSPGFFGRFLKKNPSTAFIADVAKMNTMELDPKVIRRLERKIDLLIIPALATCYMFYYIDKTTLSYAAIFGIRTDLHLAKSEYSWLSSIFYFGWLAWALPTNLLMQKFPLNKYLAANIFLWGVLLMAQAASRNFTDLAVLRILSGAFEATADPSFVLITATWYTRKQQPTRIGYWYMANGFGIALGGLFGYGIGQIKGSLPSWKFEFIIIGAMCSLWAIVLWIFVPDSPYHTHWFTRTERLMIVSRKRDDQNLTDNREWKPNQVLEAIIDPKIYLFFLFGFTANVPNGGTSNFGTLIVQGFGFNTLQTTLMQIPYGIIISSIILIAIYINSRLPKGNRTWLMAATNVPTVVGFAMIAWCKGKAPRLIGYWMTGASNATFVLGLSLVSGNVGGQTKRSIASAAIFLGVATGNIVGPFLFIDSEAPGYLTGVVGCMVSRALEIIIILILRVIFVISNKRRDRAAAEGRVEYDPNVTGLEDITDWKNPAFRYVTTMFAVTELDCGIPFSVLILSE</sequence>
<dbReference type="Gene3D" id="1.20.1250.20">
    <property type="entry name" value="MFS general substrate transporter like domains"/>
    <property type="match status" value="1"/>
</dbReference>
<evidence type="ECO:0000256" key="5">
    <source>
        <dbReference type="ARBA" id="ARBA00023136"/>
    </source>
</evidence>
<dbReference type="InterPro" id="IPR011701">
    <property type="entry name" value="MFS"/>
</dbReference>
<evidence type="ECO:0000256" key="7">
    <source>
        <dbReference type="SAM" id="MobiDB-lite"/>
    </source>
</evidence>
<feature type="transmembrane region" description="Helical" evidence="8">
    <location>
        <begin position="250"/>
        <end position="270"/>
    </location>
</feature>
<dbReference type="Proteomes" id="UP000218334">
    <property type="component" value="Unassembled WGS sequence"/>
</dbReference>
<evidence type="ECO:0000256" key="6">
    <source>
        <dbReference type="ARBA" id="ARBA00037968"/>
    </source>
</evidence>
<keyword evidence="4 8" id="KW-1133">Transmembrane helix</keyword>
<evidence type="ECO:0000313" key="11">
    <source>
        <dbReference type="Proteomes" id="UP000218334"/>
    </source>
</evidence>
<keyword evidence="2" id="KW-0813">Transport</keyword>
<feature type="domain" description="Major facilitator superfamily (MFS) profile" evidence="9">
    <location>
        <begin position="91"/>
        <end position="502"/>
    </location>
</feature>
<dbReference type="EMBL" id="KZ293435">
    <property type="protein sequence ID" value="PBK67723.1"/>
    <property type="molecule type" value="Genomic_DNA"/>
</dbReference>
<evidence type="ECO:0000256" key="4">
    <source>
        <dbReference type="ARBA" id="ARBA00022989"/>
    </source>
</evidence>
<feature type="transmembrane region" description="Helical" evidence="8">
    <location>
        <begin position="443"/>
        <end position="464"/>
    </location>
</feature>
<reference evidence="11" key="1">
    <citation type="journal article" date="2017" name="Nat. Ecol. Evol.">
        <title>Genome expansion and lineage-specific genetic innovations in the forest pathogenic fungi Armillaria.</title>
        <authorList>
            <person name="Sipos G."/>
            <person name="Prasanna A.N."/>
            <person name="Walter M.C."/>
            <person name="O'Connor E."/>
            <person name="Balint B."/>
            <person name="Krizsan K."/>
            <person name="Kiss B."/>
            <person name="Hess J."/>
            <person name="Varga T."/>
            <person name="Slot J."/>
            <person name="Riley R."/>
            <person name="Boka B."/>
            <person name="Rigling D."/>
            <person name="Barry K."/>
            <person name="Lee J."/>
            <person name="Mihaltcheva S."/>
            <person name="LaButti K."/>
            <person name="Lipzen A."/>
            <person name="Waldron R."/>
            <person name="Moloney N.M."/>
            <person name="Sperisen C."/>
            <person name="Kredics L."/>
            <person name="Vagvoelgyi C."/>
            <person name="Patrignani A."/>
            <person name="Fitzpatrick D."/>
            <person name="Nagy I."/>
            <person name="Doyle S."/>
            <person name="Anderson J.B."/>
            <person name="Grigoriev I.V."/>
            <person name="Gueldener U."/>
            <person name="Muensterkoetter M."/>
            <person name="Nagy L.G."/>
        </authorList>
    </citation>
    <scope>NUCLEOTIDE SEQUENCE [LARGE SCALE GENOMIC DNA]</scope>
    <source>
        <strain evidence="11">28-4</strain>
    </source>
</reference>
<evidence type="ECO:0000256" key="1">
    <source>
        <dbReference type="ARBA" id="ARBA00004141"/>
    </source>
</evidence>
<feature type="region of interest" description="Disordered" evidence="7">
    <location>
        <begin position="1"/>
        <end position="22"/>
    </location>
</feature>
<dbReference type="InterPro" id="IPR020846">
    <property type="entry name" value="MFS_dom"/>
</dbReference>
<dbReference type="GO" id="GO:0016020">
    <property type="term" value="C:membrane"/>
    <property type="evidence" value="ECO:0007669"/>
    <property type="project" value="UniProtKB-SubCell"/>
</dbReference>
<dbReference type="GO" id="GO:0022857">
    <property type="term" value="F:transmembrane transporter activity"/>
    <property type="evidence" value="ECO:0007669"/>
    <property type="project" value="InterPro"/>
</dbReference>
<feature type="transmembrane region" description="Helical" evidence="8">
    <location>
        <begin position="87"/>
        <end position="104"/>
    </location>
</feature>
<name>A0A2H3BUZ3_9AGAR</name>
<dbReference type="AlphaFoldDB" id="A0A2H3BUZ3"/>
<comment type="similarity">
    <text evidence="6">Belongs to the major facilitator superfamily. Allantoate permease family.</text>
</comment>
<evidence type="ECO:0000256" key="2">
    <source>
        <dbReference type="ARBA" id="ARBA00022448"/>
    </source>
</evidence>
<feature type="transmembrane region" description="Helical" evidence="8">
    <location>
        <begin position="357"/>
        <end position="374"/>
    </location>
</feature>
<dbReference type="FunFam" id="1.20.1250.20:FF:000064">
    <property type="entry name" value="MFS allantoate transporter"/>
    <property type="match status" value="1"/>
</dbReference>
<proteinExistence type="inferred from homology"/>
<feature type="transmembrane region" description="Helical" evidence="8">
    <location>
        <begin position="217"/>
        <end position="238"/>
    </location>
</feature>
<dbReference type="PANTHER" id="PTHR43791">
    <property type="entry name" value="PERMEASE-RELATED"/>
    <property type="match status" value="1"/>
</dbReference>
<dbReference type="Pfam" id="PF07690">
    <property type="entry name" value="MFS_1"/>
    <property type="match status" value="1"/>
</dbReference>
<dbReference type="SUPFAM" id="SSF103473">
    <property type="entry name" value="MFS general substrate transporter"/>
    <property type="match status" value="1"/>
</dbReference>
<keyword evidence="3 8" id="KW-0812">Transmembrane</keyword>
<organism evidence="10 11">
    <name type="scientific">Armillaria solidipes</name>
    <dbReference type="NCBI Taxonomy" id="1076256"/>
    <lineage>
        <taxon>Eukaryota</taxon>
        <taxon>Fungi</taxon>
        <taxon>Dikarya</taxon>
        <taxon>Basidiomycota</taxon>
        <taxon>Agaricomycotina</taxon>
        <taxon>Agaricomycetes</taxon>
        <taxon>Agaricomycetidae</taxon>
        <taxon>Agaricales</taxon>
        <taxon>Marasmiineae</taxon>
        <taxon>Physalacriaceae</taxon>
        <taxon>Armillaria</taxon>
    </lineage>
</organism>
<comment type="subcellular location">
    <subcellularLocation>
        <location evidence="1">Membrane</location>
        <topology evidence="1">Multi-pass membrane protein</topology>
    </subcellularLocation>
</comment>
<accession>A0A2H3BUZ3</accession>
<evidence type="ECO:0000256" key="3">
    <source>
        <dbReference type="ARBA" id="ARBA00022692"/>
    </source>
</evidence>
<feature type="transmembrane region" description="Helical" evidence="8">
    <location>
        <begin position="386"/>
        <end position="406"/>
    </location>
</feature>
<protein>
    <submittedName>
        <fullName evidence="10">MFS general substrate transporter</fullName>
    </submittedName>
</protein>
<dbReference type="STRING" id="1076256.A0A2H3BUZ3"/>
<dbReference type="PANTHER" id="PTHR43791:SF97">
    <property type="entry name" value="ALLANTOATE TRANSPORTER, PUTATIVE (AFU_ORTHOLOGUE AFUA_1G14700)-RELATED"/>
    <property type="match status" value="1"/>
</dbReference>
<evidence type="ECO:0000259" key="9">
    <source>
        <dbReference type="PROSITE" id="PS50850"/>
    </source>
</evidence>
<dbReference type="PROSITE" id="PS50850">
    <property type="entry name" value="MFS"/>
    <property type="match status" value="1"/>
</dbReference>
<feature type="transmembrane region" description="Helical" evidence="8">
    <location>
        <begin position="128"/>
        <end position="146"/>
    </location>
</feature>
<feature type="transmembrane region" description="Helical" evidence="8">
    <location>
        <begin position="470"/>
        <end position="496"/>
    </location>
</feature>